<evidence type="ECO:0000313" key="1">
    <source>
        <dbReference type="EMBL" id="KAK0725110.1"/>
    </source>
</evidence>
<keyword evidence="2" id="KW-1185">Reference proteome</keyword>
<reference evidence="1" key="1">
    <citation type="submission" date="2023-06" db="EMBL/GenBank/DDBJ databases">
        <title>Genome-scale phylogeny and comparative genomics of the fungal order Sordariales.</title>
        <authorList>
            <consortium name="Lawrence Berkeley National Laboratory"/>
            <person name="Hensen N."/>
            <person name="Bonometti L."/>
            <person name="Westerberg I."/>
            <person name="Brannstrom I.O."/>
            <person name="Guillou S."/>
            <person name="Cros-Aarteil S."/>
            <person name="Calhoun S."/>
            <person name="Haridas S."/>
            <person name="Kuo A."/>
            <person name="Mondo S."/>
            <person name="Pangilinan J."/>
            <person name="Riley R."/>
            <person name="Labutti K."/>
            <person name="Andreopoulos B."/>
            <person name="Lipzen A."/>
            <person name="Chen C."/>
            <person name="Yanf M."/>
            <person name="Daum C."/>
            <person name="Ng V."/>
            <person name="Clum A."/>
            <person name="Steindorff A."/>
            <person name="Ohm R."/>
            <person name="Martin F."/>
            <person name="Silar P."/>
            <person name="Natvig D."/>
            <person name="Lalanne C."/>
            <person name="Gautier V."/>
            <person name="Ament-Velasquez S.L."/>
            <person name="Kruys A."/>
            <person name="Hutchinson M.I."/>
            <person name="Powell A.J."/>
            <person name="Barry K."/>
            <person name="Miller A.N."/>
            <person name="Grigoriev I.V."/>
            <person name="Debuchy R."/>
            <person name="Gladieux P."/>
            <person name="Thoren M.H."/>
            <person name="Johannesson H."/>
        </authorList>
    </citation>
    <scope>NUCLEOTIDE SEQUENCE</scope>
    <source>
        <strain evidence="1">SMH4607-1</strain>
    </source>
</reference>
<dbReference type="AlphaFoldDB" id="A0AA40AZX8"/>
<dbReference type="EMBL" id="JAUKUA010000002">
    <property type="protein sequence ID" value="KAK0725110.1"/>
    <property type="molecule type" value="Genomic_DNA"/>
</dbReference>
<dbReference type="Proteomes" id="UP001172102">
    <property type="component" value="Unassembled WGS sequence"/>
</dbReference>
<proteinExistence type="predicted"/>
<protein>
    <submittedName>
        <fullName evidence="1">Uncharacterized protein</fullName>
    </submittedName>
</protein>
<evidence type="ECO:0000313" key="2">
    <source>
        <dbReference type="Proteomes" id="UP001172102"/>
    </source>
</evidence>
<accession>A0AA40AZX8</accession>
<sequence>MNFLQQYIPFVYAPYLDIDSDIEATSSIPESENQDSDQGLYPIPPPLSSATYPRRLEILRNLWDELRAVKEDLRTVLDAEEQKWRVWNKTQKGISDWQIYLTNTRFVWCKKKRARFRYNVFSPRKSCSYNLHLSSCLMKCDEARGKMWRLRVEAARQLRELDELDQVEKLRRDSRSLFERLWMPNFMMEEIAIGRLTNPE</sequence>
<name>A0AA40AZX8_9PEZI</name>
<organism evidence="1 2">
    <name type="scientific">Lasiosphaeris hirsuta</name>
    <dbReference type="NCBI Taxonomy" id="260670"/>
    <lineage>
        <taxon>Eukaryota</taxon>
        <taxon>Fungi</taxon>
        <taxon>Dikarya</taxon>
        <taxon>Ascomycota</taxon>
        <taxon>Pezizomycotina</taxon>
        <taxon>Sordariomycetes</taxon>
        <taxon>Sordariomycetidae</taxon>
        <taxon>Sordariales</taxon>
        <taxon>Lasiosphaeriaceae</taxon>
        <taxon>Lasiosphaeris</taxon>
    </lineage>
</organism>
<gene>
    <name evidence="1" type="ORF">B0H67DRAFT_658170</name>
</gene>
<comment type="caution">
    <text evidence="1">The sequence shown here is derived from an EMBL/GenBank/DDBJ whole genome shotgun (WGS) entry which is preliminary data.</text>
</comment>